<dbReference type="GO" id="GO:0000949">
    <property type="term" value="P:aromatic amino acid family catabolic process to alcohol via Ehrlich pathway"/>
    <property type="evidence" value="ECO:0007669"/>
    <property type="project" value="TreeGrafter"/>
</dbReference>
<dbReference type="Pfam" id="PF02775">
    <property type="entry name" value="TPP_enzyme_C"/>
    <property type="match status" value="1"/>
</dbReference>
<name>S0BDX8_9ASCO</name>
<evidence type="ECO:0000256" key="2">
    <source>
        <dbReference type="ARBA" id="ARBA00007812"/>
    </source>
</evidence>
<keyword evidence="3 9" id="KW-0479">Metal-binding</keyword>
<gene>
    <name evidence="14" type="primary">pdc2</name>
</gene>
<feature type="domain" description="Thiamine pyrophosphate enzyme TPP-binding" evidence="12">
    <location>
        <begin position="405"/>
        <end position="507"/>
    </location>
</feature>
<dbReference type="SUPFAM" id="SSF52518">
    <property type="entry name" value="Thiamin diphosphate-binding fold (THDP-binding)"/>
    <property type="match status" value="2"/>
</dbReference>
<dbReference type="InterPro" id="IPR012110">
    <property type="entry name" value="PDC/IPDC-like"/>
</dbReference>
<dbReference type="GO" id="GO:0030976">
    <property type="term" value="F:thiamine pyrophosphate binding"/>
    <property type="evidence" value="ECO:0007669"/>
    <property type="project" value="InterPro"/>
</dbReference>
<comment type="cofactor">
    <cofactor evidence="9">
        <name>Mg(2+)</name>
        <dbReference type="ChEBI" id="CHEBI:18420"/>
    </cofactor>
    <text evidence="9">Binds 1 Mg(2+) per subunit.</text>
</comment>
<dbReference type="InterPro" id="IPR011766">
    <property type="entry name" value="TPP_enzyme_TPP-bd"/>
</dbReference>
<keyword evidence="4" id="KW-0210">Decarboxylase</keyword>
<dbReference type="CDD" id="cd02005">
    <property type="entry name" value="TPP_PDC_IPDC"/>
    <property type="match status" value="1"/>
</dbReference>
<evidence type="ECO:0000259" key="13">
    <source>
        <dbReference type="Pfam" id="PF02776"/>
    </source>
</evidence>
<dbReference type="GO" id="GO:0005634">
    <property type="term" value="C:nucleus"/>
    <property type="evidence" value="ECO:0007669"/>
    <property type="project" value="TreeGrafter"/>
</dbReference>
<feature type="binding site" evidence="9">
    <location>
        <position position="476"/>
    </location>
    <ligand>
        <name>Mg(2+)</name>
        <dbReference type="ChEBI" id="CHEBI:18420"/>
    </ligand>
</feature>
<sequence length="568" mass="62748">MTYPDQIPLGRFIFERLRQLNIGTIFGLPGDFNLALLDHIDEVEGLRWAGNANELNASYAADGYARVKGLACIVTTFGVGELSAVNGIAGSFAEHVPVVHIVGVPSTKATEEKLLLHHTLGDGRFDVFKKISKEISYRTTTIDDINTATAQFDKIVRDAYVHKRPVYVALPSNFVEMTVPTSSLQTKIDLSLPPNEPEAEIEALQTITDLAAQASNPIILVDACALRHEVRNLVSKLADVTQFPIFATPMGKSGISEDHPRFGGIYVGVLSKPDVKKAVETADLVISIGGLLSDFNTGSFSYHYSTKNVVELHSNYTKVKAAIYEGVQMQFLLEKLIEALPTFSKSYKPVALPQSPHEYLKLKTDTNEKLTQEWLWKRISTFIKPGDVIVSETGTSAFGIIQTHFPDQVIGISQVLYGSIGFATGCAAGAAFAAEEIDPKKRVILFTGEGSLQLTVQAISDCCRWKLNPYLFVLNNNGYTIEKLIHGPHKQYNNIQPWDHSKILELFSTNHEYENYKIATVKDADALLNEKEFNDPSKIRMIELVLDSFDAPQNLVQQAKISEQTNAA</sequence>
<dbReference type="CDD" id="cd07038">
    <property type="entry name" value="TPP_PYR_PDC_IPDC_like"/>
    <property type="match status" value="1"/>
</dbReference>
<accession>S0BDX8</accession>
<feature type="domain" description="Thiamine pyrophosphate enzyme central" evidence="11">
    <location>
        <begin position="205"/>
        <end position="327"/>
    </location>
</feature>
<dbReference type="EMBL" id="AM420320">
    <property type="protein sequence ID" value="CAM06617.1"/>
    <property type="molecule type" value="Genomic_DNA"/>
</dbReference>
<dbReference type="AlphaFoldDB" id="S0BDX8"/>
<evidence type="ECO:0000259" key="11">
    <source>
        <dbReference type="Pfam" id="PF00205"/>
    </source>
</evidence>
<dbReference type="InterPro" id="IPR012001">
    <property type="entry name" value="Thiamin_PyroP_enz_TPP-bd_dom"/>
</dbReference>
<dbReference type="Gene3D" id="3.40.50.970">
    <property type="match status" value="2"/>
</dbReference>
<evidence type="ECO:0000256" key="3">
    <source>
        <dbReference type="ARBA" id="ARBA00022723"/>
    </source>
</evidence>
<feature type="binding site" evidence="8">
    <location>
        <position position="160"/>
    </location>
    <ligand>
        <name>pyruvate</name>
        <dbReference type="ChEBI" id="CHEBI:15361"/>
        <label>2</label>
        <note>allosteric activator</note>
    </ligand>
</feature>
<evidence type="ECO:0000313" key="14">
    <source>
        <dbReference type="EMBL" id="CAM06617.1"/>
    </source>
</evidence>
<feature type="binding site" evidence="8">
    <location>
        <position position="118"/>
    </location>
    <ligand>
        <name>pyruvate</name>
        <dbReference type="ChEBI" id="CHEBI:15361"/>
        <label>1</label>
        <note>substrate; ligand shared between two neighboring subunits</note>
    </ligand>
</feature>
<protein>
    <submittedName>
        <fullName evidence="14">Pyruvate decarboxylase</fullName>
    </submittedName>
</protein>
<proteinExistence type="inferred from homology"/>
<evidence type="ECO:0000256" key="8">
    <source>
        <dbReference type="PIRSR" id="PIRSR036565-1"/>
    </source>
</evidence>
<dbReference type="Pfam" id="PF00205">
    <property type="entry name" value="TPP_enzyme_M"/>
    <property type="match status" value="1"/>
</dbReference>
<dbReference type="SUPFAM" id="SSF52467">
    <property type="entry name" value="DHS-like NAD/FAD-binding domain"/>
    <property type="match status" value="1"/>
</dbReference>
<evidence type="ECO:0000256" key="5">
    <source>
        <dbReference type="ARBA" id="ARBA00022842"/>
    </source>
</evidence>
<keyword evidence="14" id="KW-0670">Pyruvate</keyword>
<dbReference type="InterPro" id="IPR029035">
    <property type="entry name" value="DHS-like_NAD/FAD-binding_dom"/>
</dbReference>
<evidence type="ECO:0000256" key="10">
    <source>
        <dbReference type="RuleBase" id="RU362132"/>
    </source>
</evidence>
<dbReference type="InterPro" id="IPR047213">
    <property type="entry name" value="TPP_PYR_PDC_IPDC-like"/>
</dbReference>
<comment type="cofactor">
    <cofactor evidence="1">
        <name>thiamine diphosphate</name>
        <dbReference type="ChEBI" id="CHEBI:58937"/>
    </cofactor>
</comment>
<dbReference type="FunFam" id="3.40.50.970:FF:000019">
    <property type="entry name" value="Pyruvate decarboxylase isozyme"/>
    <property type="match status" value="1"/>
</dbReference>
<evidence type="ECO:0000256" key="4">
    <source>
        <dbReference type="ARBA" id="ARBA00022793"/>
    </source>
</evidence>
<reference evidence="14" key="1">
    <citation type="journal article" date="2013" name="Microb. Cell Fact.">
        <title>Production of L-lactic acid by the yeast Candida sonorensis expressing heterologous bacterial and fungal lactate dehydrogenases.</title>
        <authorList>
            <person name="Ilmen M."/>
            <person name="Koivuranta K."/>
            <person name="Ruohonen L."/>
            <person name="Rajgarhia V."/>
            <person name="Suominen P."/>
            <person name="Penttila M."/>
        </authorList>
    </citation>
    <scope>NUCLEOTIDE SEQUENCE</scope>
    <source>
        <strain evidence="14">ATCC32109</strain>
    </source>
</reference>
<dbReference type="PIRSF" id="PIRSF036565">
    <property type="entry name" value="Pyruvt_ip_decrb"/>
    <property type="match status" value="1"/>
</dbReference>
<dbReference type="GO" id="GO:0005829">
    <property type="term" value="C:cytosol"/>
    <property type="evidence" value="ECO:0007669"/>
    <property type="project" value="TreeGrafter"/>
</dbReference>
<evidence type="ECO:0000256" key="1">
    <source>
        <dbReference type="ARBA" id="ARBA00001964"/>
    </source>
</evidence>
<feature type="domain" description="Thiamine pyrophosphate enzyme N-terminal TPP-binding" evidence="13">
    <location>
        <begin position="10"/>
        <end position="111"/>
    </location>
</feature>
<feature type="binding site" evidence="8">
    <location>
        <position position="482"/>
    </location>
    <ligand>
        <name>pyruvate</name>
        <dbReference type="ChEBI" id="CHEBI:15361"/>
        <label>1</label>
        <note>substrate; ligand shared between two neighboring subunits</note>
    </ligand>
</feature>
<dbReference type="InterPro" id="IPR029061">
    <property type="entry name" value="THDP-binding"/>
</dbReference>
<dbReference type="Gene3D" id="3.40.50.1220">
    <property type="entry name" value="TPP-binding domain"/>
    <property type="match status" value="1"/>
</dbReference>
<evidence type="ECO:0000259" key="12">
    <source>
        <dbReference type="Pfam" id="PF02775"/>
    </source>
</evidence>
<comment type="similarity">
    <text evidence="2 10">Belongs to the TPP enzyme family.</text>
</comment>
<keyword evidence="5 9" id="KW-0460">Magnesium</keyword>
<dbReference type="PANTHER" id="PTHR43452:SF30">
    <property type="entry name" value="PYRUVATE DECARBOXYLASE ISOZYME 1-RELATED"/>
    <property type="match status" value="1"/>
</dbReference>
<dbReference type="PANTHER" id="PTHR43452">
    <property type="entry name" value="PYRUVATE DECARBOXYLASE"/>
    <property type="match status" value="1"/>
</dbReference>
<evidence type="ECO:0000256" key="6">
    <source>
        <dbReference type="ARBA" id="ARBA00023052"/>
    </source>
</evidence>
<dbReference type="GO" id="GO:0004737">
    <property type="term" value="F:pyruvate decarboxylase activity"/>
    <property type="evidence" value="ECO:0007669"/>
    <property type="project" value="TreeGrafter"/>
</dbReference>
<dbReference type="InterPro" id="IPR012000">
    <property type="entry name" value="Thiamin_PyroP_enz_cen_dom"/>
</dbReference>
<keyword evidence="6 10" id="KW-0786">Thiamine pyrophosphate</keyword>
<evidence type="ECO:0000256" key="9">
    <source>
        <dbReference type="PIRSR" id="PIRSR036565-2"/>
    </source>
</evidence>
<evidence type="ECO:0000256" key="7">
    <source>
        <dbReference type="ARBA" id="ARBA00023239"/>
    </source>
</evidence>
<dbReference type="Pfam" id="PF02776">
    <property type="entry name" value="TPP_enzyme_N"/>
    <property type="match status" value="1"/>
</dbReference>
<organism evidence="14">
    <name type="scientific">[Candida] sonorensis</name>
    <dbReference type="NCBI Taxonomy" id="51926"/>
    <lineage>
        <taxon>Eukaryota</taxon>
        <taxon>Fungi</taxon>
        <taxon>Dikarya</taxon>
        <taxon>Ascomycota</taxon>
        <taxon>Saccharomycotina</taxon>
        <taxon>Pichiomycetes</taxon>
        <taxon>Pichiales</taxon>
        <taxon>Pichiaceae</taxon>
        <taxon>Ogataea</taxon>
        <taxon>Ogataea/Candida clade</taxon>
    </lineage>
</organism>
<keyword evidence="7" id="KW-0456">Lyase</keyword>
<dbReference type="InterPro" id="IPR047214">
    <property type="entry name" value="TPP_PDC_IPDC"/>
</dbReference>
<dbReference type="GO" id="GO:0000287">
    <property type="term" value="F:magnesium ion binding"/>
    <property type="evidence" value="ECO:0007669"/>
    <property type="project" value="InterPro"/>
</dbReference>
<dbReference type="FunFam" id="3.40.50.970:FF:000024">
    <property type="entry name" value="Pyruvate decarboxylase isozyme"/>
    <property type="match status" value="1"/>
</dbReference>
<feature type="binding site" evidence="9">
    <location>
        <position position="478"/>
    </location>
    <ligand>
        <name>Mg(2+)</name>
        <dbReference type="ChEBI" id="CHEBI:18420"/>
    </ligand>
</feature>
<feature type="binding site" evidence="8">
    <location>
        <position position="31"/>
    </location>
    <ligand>
        <name>pyruvate</name>
        <dbReference type="ChEBI" id="CHEBI:15361"/>
        <label>1</label>
        <note>substrate; ligand shared between two neighboring subunits</note>
    </ligand>
</feature>